<dbReference type="EMBL" id="PDNA01000082">
    <property type="protein sequence ID" value="PGH15495.1"/>
    <property type="molecule type" value="Genomic_DNA"/>
</dbReference>
<comment type="caution">
    <text evidence="1">The sequence shown here is derived from an EMBL/GenBank/DDBJ whole genome shotgun (WGS) entry which is preliminary data.</text>
</comment>
<evidence type="ECO:0000313" key="1">
    <source>
        <dbReference type="EMBL" id="PGH15495.1"/>
    </source>
</evidence>
<sequence length="210" mass="23537">MPSGISRLIDKWRVEKLNVPAFLTAIKVLFQHWQDKETLTRHLLTKYHQSFPEVSEGEEPGSAQTGWQNLLAILLESPGYPPDHTKLLSQLIHDSSKYHAIRCGICRTTMTRLIALGAGIDARIVEPHGYTALHDLCLAIRHDSAFQSPLDISKQAYRFEVLIGRCGADPLIICEGQTAVDVLLTDPRLEDKGYKKVISELVDILKGERS</sequence>
<dbReference type="OrthoDB" id="4508560at2759"/>
<name>A0A2B7Y2S9_POLH7</name>
<gene>
    <name evidence="1" type="ORF">AJ80_05512</name>
</gene>
<evidence type="ECO:0000313" key="2">
    <source>
        <dbReference type="Proteomes" id="UP000224634"/>
    </source>
</evidence>
<proteinExistence type="predicted"/>
<organism evidence="1 2">
    <name type="scientific">Polytolypa hystricis (strain UAMH7299)</name>
    <dbReference type="NCBI Taxonomy" id="1447883"/>
    <lineage>
        <taxon>Eukaryota</taxon>
        <taxon>Fungi</taxon>
        <taxon>Dikarya</taxon>
        <taxon>Ascomycota</taxon>
        <taxon>Pezizomycotina</taxon>
        <taxon>Eurotiomycetes</taxon>
        <taxon>Eurotiomycetidae</taxon>
        <taxon>Onygenales</taxon>
        <taxon>Onygenales incertae sedis</taxon>
        <taxon>Polytolypa</taxon>
    </lineage>
</organism>
<keyword evidence="2" id="KW-1185">Reference proteome</keyword>
<accession>A0A2B7Y2S9</accession>
<dbReference type="Proteomes" id="UP000224634">
    <property type="component" value="Unassembled WGS sequence"/>
</dbReference>
<protein>
    <submittedName>
        <fullName evidence="1">Uncharacterized protein</fullName>
    </submittedName>
</protein>
<dbReference type="AlphaFoldDB" id="A0A2B7Y2S9"/>
<reference evidence="1 2" key="1">
    <citation type="submission" date="2017-10" db="EMBL/GenBank/DDBJ databases">
        <title>Comparative genomics in systemic dimorphic fungi from Ajellomycetaceae.</title>
        <authorList>
            <person name="Munoz J.F."/>
            <person name="Mcewen J.G."/>
            <person name="Clay O.K."/>
            <person name="Cuomo C.A."/>
        </authorList>
    </citation>
    <scope>NUCLEOTIDE SEQUENCE [LARGE SCALE GENOMIC DNA]</scope>
    <source>
        <strain evidence="1 2">UAMH7299</strain>
    </source>
</reference>